<proteinExistence type="predicted"/>
<keyword evidence="2" id="KW-1185">Reference proteome</keyword>
<reference evidence="1 2" key="1">
    <citation type="submission" date="2015-01" db="EMBL/GenBank/DDBJ databases">
        <title>Evolution of Trichinella species and genotypes.</title>
        <authorList>
            <person name="Korhonen P.K."/>
            <person name="Edoardo P."/>
            <person name="Giuseppe L.R."/>
            <person name="Gasser R.B."/>
        </authorList>
    </citation>
    <scope>NUCLEOTIDE SEQUENCE [LARGE SCALE GENOMIC DNA]</scope>
    <source>
        <strain evidence="1">ISS1980</strain>
    </source>
</reference>
<sequence>MEMLVVHRFVEGRAHFRWVGSGAPLPNSARRTGGPTRSTPRSEDESIIVLIIFNSRIELL</sequence>
<evidence type="ECO:0000313" key="1">
    <source>
        <dbReference type="EMBL" id="KRZ71236.1"/>
    </source>
</evidence>
<gene>
    <name evidence="1" type="ORF">T10_9355</name>
</gene>
<organism evidence="1 2">
    <name type="scientific">Trichinella papuae</name>
    <dbReference type="NCBI Taxonomy" id="268474"/>
    <lineage>
        <taxon>Eukaryota</taxon>
        <taxon>Metazoa</taxon>
        <taxon>Ecdysozoa</taxon>
        <taxon>Nematoda</taxon>
        <taxon>Enoplea</taxon>
        <taxon>Dorylaimia</taxon>
        <taxon>Trichinellida</taxon>
        <taxon>Trichinellidae</taxon>
        <taxon>Trichinella</taxon>
    </lineage>
</organism>
<accession>A0A0V1MH94</accession>
<protein>
    <submittedName>
        <fullName evidence="1">Uncharacterized protein</fullName>
    </submittedName>
</protein>
<dbReference type="Proteomes" id="UP000054843">
    <property type="component" value="Unassembled WGS sequence"/>
</dbReference>
<evidence type="ECO:0000313" key="2">
    <source>
        <dbReference type="Proteomes" id="UP000054843"/>
    </source>
</evidence>
<dbReference type="AlphaFoldDB" id="A0A0V1MH94"/>
<comment type="caution">
    <text evidence="1">The sequence shown here is derived from an EMBL/GenBank/DDBJ whole genome shotgun (WGS) entry which is preliminary data.</text>
</comment>
<name>A0A0V1MH94_9BILA</name>
<dbReference type="EMBL" id="JYDO01000100">
    <property type="protein sequence ID" value="KRZ71236.1"/>
    <property type="molecule type" value="Genomic_DNA"/>
</dbReference>